<dbReference type="GO" id="GO:0016787">
    <property type="term" value="F:hydrolase activity"/>
    <property type="evidence" value="ECO:0007669"/>
    <property type="project" value="UniProtKB-KW"/>
</dbReference>
<evidence type="ECO:0000313" key="5">
    <source>
        <dbReference type="Proteomes" id="UP000652720"/>
    </source>
</evidence>
<dbReference type="PANTHER" id="PTHR33988">
    <property type="entry name" value="ENDORIBONUCLEASE MAZF-RELATED"/>
    <property type="match status" value="1"/>
</dbReference>
<evidence type="ECO:0000256" key="1">
    <source>
        <dbReference type="PIRNR" id="PIRNR033490"/>
    </source>
</evidence>
<organism evidence="2 5">
    <name type="scientific">Deinococcus wulumuqiensis</name>
    <dbReference type="NCBI Taxonomy" id="980427"/>
    <lineage>
        <taxon>Bacteria</taxon>
        <taxon>Thermotogati</taxon>
        <taxon>Deinococcota</taxon>
        <taxon>Deinococci</taxon>
        <taxon>Deinococcales</taxon>
        <taxon>Deinococcaceae</taxon>
        <taxon>Deinococcus</taxon>
    </lineage>
</organism>
<dbReference type="Proteomes" id="UP000652720">
    <property type="component" value="Unassembled WGS sequence"/>
</dbReference>
<evidence type="ECO:0000313" key="2">
    <source>
        <dbReference type="EMBL" id="GGI88036.1"/>
    </source>
</evidence>
<dbReference type="GO" id="GO:0003677">
    <property type="term" value="F:DNA binding"/>
    <property type="evidence" value="ECO:0007669"/>
    <property type="project" value="InterPro"/>
</dbReference>
<evidence type="ECO:0000313" key="4">
    <source>
        <dbReference type="Proteomes" id="UP000630135"/>
    </source>
</evidence>
<dbReference type="PANTHER" id="PTHR33988:SF1">
    <property type="entry name" value="ENDORIBONUCLEASE MAZF7-RELATED"/>
    <property type="match status" value="1"/>
</dbReference>
<keyword evidence="1" id="KW-0255">Endonuclease</keyword>
<dbReference type="InterPro" id="IPR011067">
    <property type="entry name" value="Plasmid_toxin/cell-grow_inhib"/>
</dbReference>
<reference evidence="2" key="4">
    <citation type="submission" date="2023-08" db="EMBL/GenBank/DDBJ databases">
        <authorList>
            <person name="Sun Q."/>
            <person name="Zhou Y."/>
        </authorList>
    </citation>
    <scope>NUCLEOTIDE SEQUENCE</scope>
    <source>
        <strain evidence="3">CGMCC 1.8884</strain>
        <strain evidence="2">CGMCC 1.8885</strain>
    </source>
</reference>
<comment type="caution">
    <text evidence="2">The sequence shown here is derived from an EMBL/GenBank/DDBJ whole genome shotgun (WGS) entry which is preliminary data.</text>
</comment>
<name>A0AAV4K8U9_9DEIO</name>
<dbReference type="InterPro" id="IPR003477">
    <property type="entry name" value="PemK-like"/>
</dbReference>
<evidence type="ECO:0000313" key="3">
    <source>
        <dbReference type="EMBL" id="GGP30309.1"/>
    </source>
</evidence>
<gene>
    <name evidence="3" type="ORF">GCM10008021_19600</name>
    <name evidence="2" type="ORF">GCM10010914_23020</name>
</gene>
<dbReference type="GO" id="GO:0006402">
    <property type="term" value="P:mRNA catabolic process"/>
    <property type="evidence" value="ECO:0007669"/>
    <property type="project" value="TreeGrafter"/>
</dbReference>
<keyword evidence="4" id="KW-1185">Reference proteome</keyword>
<sequence length="115" mass="13032">MKLIRRGDIWLVNFRPDGRGGEAGQTHPGIVFTNNLANANTHLLMVIPLTSNVERVYVTNIVLPNQRTELDYDSKVQVEAMRATHVSRLIKRIGFVSDDLMQEVNRLVMQHLGLP</sequence>
<dbReference type="GO" id="GO:0004521">
    <property type="term" value="F:RNA endonuclease activity"/>
    <property type="evidence" value="ECO:0007669"/>
    <property type="project" value="TreeGrafter"/>
</dbReference>
<protein>
    <recommendedName>
        <fullName evidence="1">mRNA interferase</fullName>
        <ecNumber evidence="1">3.1.-.-</ecNumber>
    </recommendedName>
</protein>
<proteinExistence type="inferred from homology"/>
<dbReference type="EMBL" id="BMLZ01000024">
    <property type="protein sequence ID" value="GGP30309.1"/>
    <property type="molecule type" value="Genomic_DNA"/>
</dbReference>
<dbReference type="Gene3D" id="2.30.30.110">
    <property type="match status" value="1"/>
</dbReference>
<dbReference type="Pfam" id="PF02452">
    <property type="entry name" value="PemK_toxin"/>
    <property type="match status" value="1"/>
</dbReference>
<dbReference type="EMBL" id="BMMA01000024">
    <property type="protein sequence ID" value="GGI88036.1"/>
    <property type="molecule type" value="Genomic_DNA"/>
</dbReference>
<dbReference type="Proteomes" id="UP000630135">
    <property type="component" value="Unassembled WGS sequence"/>
</dbReference>
<reference evidence="3" key="1">
    <citation type="journal article" date="2014" name="Int. J. Syst. Evol. Microbiol.">
        <title>Complete genome of a new Firmicutes species belonging to the dominant human colonic microbiota ('Ruminococcus bicirculans') reveals two chromosomes and a selective capacity to utilize plant glucans.</title>
        <authorList>
            <consortium name="NISC Comparative Sequencing Program"/>
            <person name="Wegmann U."/>
            <person name="Louis P."/>
            <person name="Goesmann A."/>
            <person name="Henrissat B."/>
            <person name="Duncan S.H."/>
            <person name="Flint H.J."/>
        </authorList>
    </citation>
    <scope>NUCLEOTIDE SEQUENCE</scope>
    <source>
        <strain evidence="3">CGMCC 1.8884</strain>
    </source>
</reference>
<reference evidence="2" key="2">
    <citation type="journal article" date="2014" name="Int. J. Syst. Evol. Microbiol.">
        <title>Complete genome sequence of Corynebacterium casei LMG S-19264T (=DSM 44701T), isolated from a smear-ripened cheese.</title>
        <authorList>
            <consortium name="US DOE Joint Genome Institute (JGI-PGF)"/>
            <person name="Walter F."/>
            <person name="Albersmeier A."/>
            <person name="Kalinowski J."/>
            <person name="Ruckert C."/>
        </authorList>
    </citation>
    <scope>NUCLEOTIDE SEQUENCE</scope>
    <source>
        <strain evidence="2">CGMCC 1.8885</strain>
    </source>
</reference>
<keyword evidence="1" id="KW-0540">Nuclease</keyword>
<dbReference type="GO" id="GO:0016075">
    <property type="term" value="P:rRNA catabolic process"/>
    <property type="evidence" value="ECO:0007669"/>
    <property type="project" value="TreeGrafter"/>
</dbReference>
<comment type="function">
    <text evidence="1">Toxic component of a type II toxin-antitoxin (TA) system.</text>
</comment>
<accession>A0AAV4K8U9</accession>
<dbReference type="GeneID" id="59166917"/>
<dbReference type="RefSeq" id="WP_017870636.1">
    <property type="nucleotide sequence ID" value="NZ_BMLZ01000024.1"/>
</dbReference>
<reference evidence="4" key="3">
    <citation type="journal article" date="2019" name="Int. J. Syst. Evol. Microbiol.">
        <title>The Global Catalogue of Microorganisms (GCM) 10K type strain sequencing project: providing services to taxonomists for standard genome sequencing and annotation.</title>
        <authorList>
            <consortium name="The Broad Institute Genomics Platform"/>
            <consortium name="The Broad Institute Genome Sequencing Center for Infectious Disease"/>
            <person name="Wu L."/>
            <person name="Ma J."/>
        </authorList>
    </citation>
    <scope>NUCLEOTIDE SEQUENCE [LARGE SCALE GENOMIC DNA]</scope>
    <source>
        <strain evidence="4">CGMCC 1.8884</strain>
    </source>
</reference>
<dbReference type="AlphaFoldDB" id="A0AAV4K8U9"/>
<dbReference type="SUPFAM" id="SSF50118">
    <property type="entry name" value="Cell growth inhibitor/plasmid maintenance toxic component"/>
    <property type="match status" value="1"/>
</dbReference>
<dbReference type="EC" id="3.1.-.-" evidence="1"/>
<dbReference type="PIRSF" id="PIRSF033490">
    <property type="entry name" value="MazF"/>
    <property type="match status" value="1"/>
</dbReference>
<keyword evidence="1" id="KW-0378">Hydrolase</keyword>
<comment type="similarity">
    <text evidence="1">Belongs to the PemK/MazF family.</text>
</comment>